<name>A0AAW9FG84_9HYPH</name>
<comment type="caution">
    <text evidence="3">The sequence shown here is derived from an EMBL/GenBank/DDBJ whole genome shotgun (WGS) entry which is preliminary data.</text>
</comment>
<evidence type="ECO:0000256" key="2">
    <source>
        <dbReference type="ARBA" id="ARBA00023002"/>
    </source>
</evidence>
<dbReference type="AlphaFoldDB" id="A0AAW9FG84"/>
<dbReference type="InterPro" id="IPR036291">
    <property type="entry name" value="NAD(P)-bd_dom_sf"/>
</dbReference>
<proteinExistence type="inferred from homology"/>
<dbReference type="InterPro" id="IPR050259">
    <property type="entry name" value="SDR"/>
</dbReference>
<gene>
    <name evidence="3" type="ORF">RMR22_19160</name>
</gene>
<evidence type="ECO:0000256" key="1">
    <source>
        <dbReference type="ARBA" id="ARBA00006484"/>
    </source>
</evidence>
<organism evidence="3">
    <name type="scientific">Agrobacterium rosae</name>
    <dbReference type="NCBI Taxonomy" id="1972867"/>
    <lineage>
        <taxon>Bacteria</taxon>
        <taxon>Pseudomonadati</taxon>
        <taxon>Pseudomonadota</taxon>
        <taxon>Alphaproteobacteria</taxon>
        <taxon>Hyphomicrobiales</taxon>
        <taxon>Rhizobiaceae</taxon>
        <taxon>Rhizobium/Agrobacterium group</taxon>
        <taxon>Agrobacterium</taxon>
    </lineage>
</organism>
<dbReference type="Pfam" id="PF13561">
    <property type="entry name" value="adh_short_C2"/>
    <property type="match status" value="1"/>
</dbReference>
<comment type="similarity">
    <text evidence="1">Belongs to the short-chain dehydrogenases/reductases (SDR) family.</text>
</comment>
<dbReference type="SUPFAM" id="SSF51735">
    <property type="entry name" value="NAD(P)-binding Rossmann-fold domains"/>
    <property type="match status" value="1"/>
</dbReference>
<evidence type="ECO:0000313" key="3">
    <source>
        <dbReference type="EMBL" id="MDX8304384.1"/>
    </source>
</evidence>
<accession>A0AAW9FG84</accession>
<keyword evidence="2" id="KW-0560">Oxidoreductase</keyword>
<dbReference type="FunFam" id="3.40.50.720:FF:000084">
    <property type="entry name" value="Short-chain dehydrogenase reductase"/>
    <property type="match status" value="1"/>
</dbReference>
<dbReference type="InterPro" id="IPR002347">
    <property type="entry name" value="SDR_fam"/>
</dbReference>
<dbReference type="GO" id="GO:0032787">
    <property type="term" value="P:monocarboxylic acid metabolic process"/>
    <property type="evidence" value="ECO:0007669"/>
    <property type="project" value="UniProtKB-ARBA"/>
</dbReference>
<dbReference type="PANTHER" id="PTHR42879:SF2">
    <property type="entry name" value="3-OXOACYL-[ACYL-CARRIER-PROTEIN] REDUCTASE FABG"/>
    <property type="match status" value="1"/>
</dbReference>
<dbReference type="GO" id="GO:0016491">
    <property type="term" value="F:oxidoreductase activity"/>
    <property type="evidence" value="ECO:0007669"/>
    <property type="project" value="UniProtKB-KW"/>
</dbReference>
<dbReference type="InterPro" id="IPR020904">
    <property type="entry name" value="Sc_DH/Rdtase_CS"/>
</dbReference>
<dbReference type="EMBL" id="JAVRAF010000007">
    <property type="protein sequence ID" value="MDX8304384.1"/>
    <property type="molecule type" value="Genomic_DNA"/>
</dbReference>
<dbReference type="Gene3D" id="3.40.50.720">
    <property type="entry name" value="NAD(P)-binding Rossmann-like Domain"/>
    <property type="match status" value="1"/>
</dbReference>
<dbReference type="PRINTS" id="PR00080">
    <property type="entry name" value="SDRFAMILY"/>
</dbReference>
<reference evidence="3" key="1">
    <citation type="journal article" date="2023" name="Phytobiomes J">
        <title>Deciphering the key players within the bacterial microbiota associated with aerial crown gall tumors on rhododendron: Insights into the gallobiome.</title>
        <authorList>
            <person name="Kuzmanovic N."/>
            <person name="Nesme J."/>
            <person name="Wolf J."/>
            <person name="Neumann-Schaal M."/>
            <person name="Petersen J."/>
            <person name="Fernandez-Gnecco G."/>
            <person name="Sproeer C."/>
            <person name="Bunk B."/>
            <person name="Overmann J."/>
            <person name="Sorensen S.J."/>
            <person name="Idczak E."/>
            <person name="Smalla K."/>
        </authorList>
    </citation>
    <scope>NUCLEOTIDE SEQUENCE</scope>
    <source>
        <strain evidence="3">Rho-11.1</strain>
    </source>
</reference>
<dbReference type="PRINTS" id="PR00081">
    <property type="entry name" value="GDHRDH"/>
</dbReference>
<sequence>MGKLEGRKAVVTGGGRGIGRAIALAFAREGADVAIWDLNAANAASVAEEVKALGRISVAVSGDISVETEVVRSAEETLAVLGQVDILVNNAGIQTISPLATMPTALWDEMINVNLRSVFLCTRAFLPAMIERGFGRIISTASQLVHKGAPERTHYCAAKAGIVGMTRALAYEVARTGVTVNAICPGAIDTDMVRDMPEDLKLMKLNELPIGRFGRVDEIAPVAVLLASDEGSYFLGATMNPNGGDVMI</sequence>
<dbReference type="PANTHER" id="PTHR42879">
    <property type="entry name" value="3-OXOACYL-(ACYL-CARRIER-PROTEIN) REDUCTASE"/>
    <property type="match status" value="1"/>
</dbReference>
<dbReference type="RefSeq" id="WP_320203122.1">
    <property type="nucleotide sequence ID" value="NZ_CP192782.1"/>
</dbReference>
<dbReference type="PROSITE" id="PS00061">
    <property type="entry name" value="ADH_SHORT"/>
    <property type="match status" value="1"/>
</dbReference>
<protein>
    <submittedName>
        <fullName evidence="3">SDR family NAD(P)-dependent oxidoreductase</fullName>
    </submittedName>
</protein>